<evidence type="ECO:0000313" key="2">
    <source>
        <dbReference type="EMBL" id="TVY22140.1"/>
    </source>
</evidence>
<evidence type="ECO:0000256" key="1">
    <source>
        <dbReference type="SAM" id="Phobius"/>
    </source>
</evidence>
<keyword evidence="1" id="KW-1133">Transmembrane helix</keyword>
<proteinExistence type="predicted"/>
<keyword evidence="1" id="KW-0812">Transmembrane</keyword>
<dbReference type="Proteomes" id="UP000431533">
    <property type="component" value="Unassembled WGS sequence"/>
</dbReference>
<protein>
    <submittedName>
        <fullName evidence="2">Uncharacterized protein</fullName>
    </submittedName>
</protein>
<organism evidence="2 3">
    <name type="scientific">Lachnellula hyalina</name>
    <dbReference type="NCBI Taxonomy" id="1316788"/>
    <lineage>
        <taxon>Eukaryota</taxon>
        <taxon>Fungi</taxon>
        <taxon>Dikarya</taxon>
        <taxon>Ascomycota</taxon>
        <taxon>Pezizomycotina</taxon>
        <taxon>Leotiomycetes</taxon>
        <taxon>Helotiales</taxon>
        <taxon>Lachnaceae</taxon>
        <taxon>Lachnellula</taxon>
    </lineage>
</organism>
<comment type="caution">
    <text evidence="2">The sequence shown here is derived from an EMBL/GenBank/DDBJ whole genome shotgun (WGS) entry which is preliminary data.</text>
</comment>
<feature type="transmembrane region" description="Helical" evidence="1">
    <location>
        <begin position="28"/>
        <end position="52"/>
    </location>
</feature>
<dbReference type="RefSeq" id="XP_031000928.1">
    <property type="nucleotide sequence ID" value="XM_031154074.1"/>
</dbReference>
<dbReference type="GeneID" id="41989368"/>
<reference evidence="2 3" key="1">
    <citation type="submission" date="2018-05" db="EMBL/GenBank/DDBJ databases">
        <title>Genome sequencing and assembly of the regulated plant pathogen Lachnellula willkommii and related sister species for the development of diagnostic species identification markers.</title>
        <authorList>
            <person name="Giroux E."/>
            <person name="Bilodeau G."/>
        </authorList>
    </citation>
    <scope>NUCLEOTIDE SEQUENCE [LARGE SCALE GENOMIC DNA]</scope>
    <source>
        <strain evidence="2 3">CBS 185.66</strain>
    </source>
</reference>
<keyword evidence="3" id="KW-1185">Reference proteome</keyword>
<gene>
    <name evidence="2" type="ORF">LHYA1_G009170</name>
</gene>
<sequence length="141" mass="15902">MISLSLLYRLAPAKTLRYYSYTGKRAKLASLILLDGTILSGLAFTLILYYNLRSISPSALLRLSPHLDKYLGWLINLALRKILGTFQTSPIQAIEVKASLLPPVIRLDIATYKYAFQLAKLSLDHLVNRQIAKSSYLGYRL</sequence>
<dbReference type="OrthoDB" id="3598277at2759"/>
<dbReference type="AlphaFoldDB" id="A0A8H8QUX5"/>
<keyword evidence="1" id="KW-0472">Membrane</keyword>
<name>A0A8H8QUX5_9HELO</name>
<dbReference type="EMBL" id="QGMH01000342">
    <property type="protein sequence ID" value="TVY22140.1"/>
    <property type="molecule type" value="Genomic_DNA"/>
</dbReference>
<accession>A0A8H8QUX5</accession>
<evidence type="ECO:0000313" key="3">
    <source>
        <dbReference type="Proteomes" id="UP000431533"/>
    </source>
</evidence>